<dbReference type="PROSITE" id="PS51257">
    <property type="entry name" value="PROKAR_LIPOPROTEIN"/>
    <property type="match status" value="1"/>
</dbReference>
<dbReference type="EMBL" id="CP019434">
    <property type="protein sequence ID" value="APZ44321.1"/>
    <property type="molecule type" value="Genomic_DNA"/>
</dbReference>
<dbReference type="OrthoDB" id="5296580at2"/>
<protein>
    <recommendedName>
        <fullName evidence="3">Pilus assembly protein PilP</fullName>
    </recommendedName>
</protein>
<dbReference type="Pfam" id="PF04351">
    <property type="entry name" value="PilP"/>
    <property type="match status" value="1"/>
</dbReference>
<dbReference type="STRING" id="1765967.BW247_15490"/>
<accession>A0A1P8UKF7</accession>
<dbReference type="AlphaFoldDB" id="A0A1P8UKF7"/>
<evidence type="ECO:0008006" key="3">
    <source>
        <dbReference type="Google" id="ProtNLM"/>
    </source>
</evidence>
<dbReference type="KEGG" id="afy:BW247_15490"/>
<sequence length="183" mass="20459">MSARKRQPNSGYKYSWRVAGIIAVAFSLSACGHNMSGLERWVAKEKAQPGGYVPPIPQVAPYQTYKYPGHTRDPFDASILQKLYDKSHRGKTEIDPNRPRQYLEQFPLDSLKMVGTLVDKGVTYGLIQTPDGLIQRVTVGNYMGLHSGKITAINPTSITLREIVPDEFGGYKTRITSIAMKQR</sequence>
<gene>
    <name evidence="1" type="ORF">BW247_15490</name>
</gene>
<dbReference type="InterPro" id="IPR007446">
    <property type="entry name" value="PilP"/>
</dbReference>
<evidence type="ECO:0000313" key="1">
    <source>
        <dbReference type="EMBL" id="APZ44321.1"/>
    </source>
</evidence>
<name>A0A1P8UKF7_9GAMM</name>
<dbReference type="Proteomes" id="UP000243807">
    <property type="component" value="Chromosome"/>
</dbReference>
<keyword evidence="2" id="KW-1185">Reference proteome</keyword>
<proteinExistence type="predicted"/>
<organism evidence="1 2">
    <name type="scientific">Acidihalobacter ferrooxydans</name>
    <dbReference type="NCBI Taxonomy" id="1765967"/>
    <lineage>
        <taxon>Bacteria</taxon>
        <taxon>Pseudomonadati</taxon>
        <taxon>Pseudomonadota</taxon>
        <taxon>Gammaproteobacteria</taxon>
        <taxon>Chromatiales</taxon>
        <taxon>Ectothiorhodospiraceae</taxon>
        <taxon>Acidihalobacter</taxon>
    </lineage>
</organism>
<reference evidence="1 2" key="1">
    <citation type="submission" date="2017-01" db="EMBL/GenBank/DDBJ databases">
        <title>Draft sequence of Acidihalobacter ferrooxidans strain DSM 14175 (strain V8).</title>
        <authorList>
            <person name="Khaleque H.N."/>
            <person name="Ramsay J.P."/>
            <person name="Murphy R.J.T."/>
            <person name="Kaksonen A.H."/>
            <person name="Boxall N.J."/>
            <person name="Watkin E.L.J."/>
        </authorList>
    </citation>
    <scope>NUCLEOTIDE SEQUENCE [LARGE SCALE GENOMIC DNA]</scope>
    <source>
        <strain evidence="1 2">V8</strain>
    </source>
</reference>
<dbReference type="RefSeq" id="WP_076837978.1">
    <property type="nucleotide sequence ID" value="NZ_CP019434.1"/>
</dbReference>
<evidence type="ECO:0000313" key="2">
    <source>
        <dbReference type="Proteomes" id="UP000243807"/>
    </source>
</evidence>
<dbReference type="Gene3D" id="2.30.30.830">
    <property type="match status" value="1"/>
</dbReference>
<dbReference type="PIRSF" id="PIRSF016481">
    <property type="entry name" value="Pilus_assembly_PilP"/>
    <property type="match status" value="1"/>
</dbReference>